<dbReference type="Pfam" id="PF03710">
    <property type="entry name" value="GlnE"/>
    <property type="match status" value="2"/>
</dbReference>
<dbReference type="InterPro" id="IPR043519">
    <property type="entry name" value="NT_sf"/>
</dbReference>
<evidence type="ECO:0000313" key="10">
    <source>
        <dbReference type="Proteomes" id="UP000636949"/>
    </source>
</evidence>
<dbReference type="PANTHER" id="PTHR30621:SF0">
    <property type="entry name" value="BIFUNCTIONAL GLUTAMINE SYNTHETASE ADENYLYLTRANSFERASE_ADENYLYL-REMOVING ENZYME"/>
    <property type="match status" value="1"/>
</dbReference>
<dbReference type="InterPro" id="IPR023057">
    <property type="entry name" value="GlnE"/>
</dbReference>
<dbReference type="GO" id="GO:0000820">
    <property type="term" value="P:regulation of glutamine family amino acid metabolic process"/>
    <property type="evidence" value="ECO:0007669"/>
    <property type="project" value="TreeGrafter"/>
</dbReference>
<reference evidence="9" key="1">
    <citation type="journal article" date="2014" name="Int. J. Syst. Evol. Microbiol.">
        <title>Complete genome sequence of Corynebacterium casei LMG S-19264T (=DSM 44701T), isolated from a smear-ripened cheese.</title>
        <authorList>
            <consortium name="US DOE Joint Genome Institute (JGI-PGF)"/>
            <person name="Walter F."/>
            <person name="Albersmeier A."/>
            <person name="Kalinowski J."/>
            <person name="Ruckert C."/>
        </authorList>
    </citation>
    <scope>NUCLEOTIDE SEQUENCE</scope>
    <source>
        <strain evidence="9">CGMCC 1.15758</strain>
    </source>
</reference>
<dbReference type="CDD" id="cd05401">
    <property type="entry name" value="NT_GlnE_GlnD_like"/>
    <property type="match status" value="2"/>
</dbReference>
<dbReference type="InterPro" id="IPR013546">
    <property type="entry name" value="PII_UdlTrfase/GS_AdlTrfase"/>
</dbReference>
<protein>
    <submittedName>
        <fullName evidence="9">Glutamate-ammonia-ligase adenylyltransferase</fullName>
    </submittedName>
</protein>
<dbReference type="OrthoDB" id="9759366at2"/>
<organism evidence="9 10">
    <name type="scientific">Cysteiniphilum litorale</name>
    <dbReference type="NCBI Taxonomy" id="2056700"/>
    <lineage>
        <taxon>Bacteria</taxon>
        <taxon>Pseudomonadati</taxon>
        <taxon>Pseudomonadota</taxon>
        <taxon>Gammaproteobacteria</taxon>
        <taxon>Thiotrichales</taxon>
        <taxon>Fastidiosibacteraceae</taxon>
        <taxon>Cysteiniphilum</taxon>
    </lineage>
</organism>
<dbReference type="Gene3D" id="1.20.120.330">
    <property type="entry name" value="Nucleotidyltransferases domain 2"/>
    <property type="match status" value="2"/>
</dbReference>
<feature type="domain" description="Glutamate-ammonia ligase adenylyltransferase repeated" evidence="7">
    <location>
        <begin position="524"/>
        <end position="765"/>
    </location>
</feature>
<dbReference type="NCBIfam" id="NF008292">
    <property type="entry name" value="PRK11072.1"/>
    <property type="match status" value="1"/>
</dbReference>
<dbReference type="Pfam" id="PF08335">
    <property type="entry name" value="GlnD_UR_UTase"/>
    <property type="match status" value="2"/>
</dbReference>
<feature type="domain" description="PII-uridylyltransferase/Glutamine-synthetase adenylyltransferase" evidence="8">
    <location>
        <begin position="293"/>
        <end position="420"/>
    </location>
</feature>
<dbReference type="PANTHER" id="PTHR30621">
    <property type="entry name" value="GLUTAMINE SYNTHETASE ADENYLYLTRANSFERASE"/>
    <property type="match status" value="1"/>
</dbReference>
<keyword evidence="4" id="KW-0067">ATP-binding</keyword>
<dbReference type="FunFam" id="1.20.120.330:FF:000005">
    <property type="entry name" value="Bifunctional glutamine synthetase adenylyltransferase/adenylyl-removing enzyme"/>
    <property type="match status" value="1"/>
</dbReference>
<dbReference type="Gene3D" id="3.30.460.10">
    <property type="entry name" value="Beta Polymerase, domain 2"/>
    <property type="match status" value="2"/>
</dbReference>
<feature type="domain" description="PII-uridylyltransferase/Glutamine-synthetase adenylyltransferase" evidence="8">
    <location>
        <begin position="788"/>
        <end position="871"/>
    </location>
</feature>
<dbReference type="GO" id="GO:0008882">
    <property type="term" value="F:[glutamate-ammonia-ligase] adenylyltransferase activity"/>
    <property type="evidence" value="ECO:0007669"/>
    <property type="project" value="InterPro"/>
</dbReference>
<accession>A0A8J2Z6E8</accession>
<dbReference type="RefSeq" id="WP_117003673.1">
    <property type="nucleotide sequence ID" value="NZ_BMJS01000035.1"/>
</dbReference>
<dbReference type="EMBL" id="BMJS01000035">
    <property type="protein sequence ID" value="GGG05358.1"/>
    <property type="molecule type" value="Genomic_DNA"/>
</dbReference>
<evidence type="ECO:0000259" key="7">
    <source>
        <dbReference type="Pfam" id="PF03710"/>
    </source>
</evidence>
<keyword evidence="1" id="KW-0808">Transferase</keyword>
<dbReference type="SUPFAM" id="SSF81593">
    <property type="entry name" value="Nucleotidyltransferase substrate binding subunit/domain"/>
    <property type="match status" value="2"/>
</dbReference>
<evidence type="ECO:0000256" key="3">
    <source>
        <dbReference type="ARBA" id="ARBA00022741"/>
    </source>
</evidence>
<proteinExistence type="predicted"/>
<feature type="domain" description="Glutamate-ammonia ligase adenylyltransferase repeated" evidence="7">
    <location>
        <begin position="27"/>
        <end position="255"/>
    </location>
</feature>
<dbReference type="GO" id="GO:0005829">
    <property type="term" value="C:cytosol"/>
    <property type="evidence" value="ECO:0007669"/>
    <property type="project" value="TreeGrafter"/>
</dbReference>
<sequence length="905" mass="106057">MNQQHFCDQFHLYDLQPDLLNKLFITFNSSTFFARFLSQNPKYFINISWLEIDTLEDIIHDITALFSAHHTNESLAKSLRLLRQRIHAKLVFQQQHQYIQFTQIAKIISLTAKEILRQTEQYLRQQITLERKLHQTPDPLAIITMGKLGGNELNFSSDIDLVFIQTNNLPLLRQSGSEYSPMRFYTELGQRLIALLNDVTIDGFVYRIDMRLRPFGDGAPLVTEFESFKHYLIHHARDWERYAYIKADILHPNTHFTNDLKHNIHQFVYRHYHDYRMLNAIRDMKHKIVTEMKSSTLKSNIKLGRGGIREIEFICQCYQLVYGGQNITLQTNQLATALDALQKADILPAAQTTELYAHYVFLRDVENALQMFDDQQTHQLPDTEFTQKNVASLVGYDSWQILTHKIESTRANISSLFDELTRFNTLASNNTATIPIANLEKATDITVKINEDNAKQIEIDQFFLQYQSQISEDVLPAIKHLLQLCLHTYPHLIKHILVLLNNLSKRQTYLFLLLEHQARHLDFLELLNKGQRIIEMLTEHPFLLERALIYKTHDDVYLDIDYLRNNLRIYLQAIDIQDIEAFLESLRRFRLEQVFNIIVSESRGHISLMESSDLFSHLATVIIEAVLDGAWREVFQYSDITENLQTLYKQSLGVIAYGKLGGLELSVASDLDLVFVHDRMSTELSPRLFVRVVQKFVHFMQIKTYHGTLYEIDLRLRPEGDNGFIVPSFESYCQYLKTSAWTWEHQALTRARMIYASDDLTHKFNALRSDVIYQKRDLEQLKKDIVDMRHRMREHLLKVNAQEFDLKQSIGGMVDIEFIAQFFALFYSHEVPFVCYYSDSIRIIQTMESARLIDIKTANTLIEHYCYFRDLGFKRYLDKQPSIVPLSSCQQQADEVSAIWHSLFF</sequence>
<reference evidence="9" key="2">
    <citation type="submission" date="2020-09" db="EMBL/GenBank/DDBJ databases">
        <authorList>
            <person name="Sun Q."/>
            <person name="Zhou Y."/>
        </authorList>
    </citation>
    <scope>NUCLEOTIDE SEQUENCE</scope>
    <source>
        <strain evidence="9">CGMCC 1.15758</strain>
    </source>
</reference>
<evidence type="ECO:0000313" key="9">
    <source>
        <dbReference type="EMBL" id="GGG05358.1"/>
    </source>
</evidence>
<comment type="caution">
    <text evidence="9">The sequence shown here is derived from an EMBL/GenBank/DDBJ whole genome shotgun (WGS) entry which is preliminary data.</text>
</comment>
<evidence type="ECO:0000256" key="1">
    <source>
        <dbReference type="ARBA" id="ARBA00022679"/>
    </source>
</evidence>
<evidence type="ECO:0000256" key="2">
    <source>
        <dbReference type="ARBA" id="ARBA00022695"/>
    </source>
</evidence>
<dbReference type="SUPFAM" id="SSF81301">
    <property type="entry name" value="Nucleotidyltransferase"/>
    <property type="match status" value="2"/>
</dbReference>
<dbReference type="InterPro" id="IPR005190">
    <property type="entry name" value="GlnE_rpt_dom"/>
</dbReference>
<evidence type="ECO:0000256" key="5">
    <source>
        <dbReference type="ARBA" id="ARBA00022842"/>
    </source>
</evidence>
<keyword evidence="5" id="KW-0460">Magnesium</keyword>
<keyword evidence="10" id="KW-1185">Reference proteome</keyword>
<dbReference type="Proteomes" id="UP000636949">
    <property type="component" value="Unassembled WGS sequence"/>
</dbReference>
<evidence type="ECO:0000256" key="6">
    <source>
        <dbReference type="ARBA" id="ARBA00023268"/>
    </source>
</evidence>
<dbReference type="GO" id="GO:0005524">
    <property type="term" value="F:ATP binding"/>
    <property type="evidence" value="ECO:0007669"/>
    <property type="project" value="UniProtKB-KW"/>
</dbReference>
<name>A0A8J2Z6E8_9GAMM</name>
<keyword evidence="2 9" id="KW-0548">Nucleotidyltransferase</keyword>
<keyword evidence="3" id="KW-0547">Nucleotide-binding</keyword>
<keyword evidence="6" id="KW-0511">Multifunctional enzyme</keyword>
<gene>
    <name evidence="9" type="primary">glnE</name>
    <name evidence="9" type="ORF">GCM10010995_23560</name>
</gene>
<evidence type="ECO:0000259" key="8">
    <source>
        <dbReference type="Pfam" id="PF08335"/>
    </source>
</evidence>
<evidence type="ECO:0000256" key="4">
    <source>
        <dbReference type="ARBA" id="ARBA00022840"/>
    </source>
</evidence>
<dbReference type="AlphaFoldDB" id="A0A8J2Z6E8"/>